<evidence type="ECO:0000313" key="3">
    <source>
        <dbReference type="Proteomes" id="UP000767291"/>
    </source>
</evidence>
<comment type="caution">
    <text evidence="2">The sequence shown here is derived from an EMBL/GenBank/DDBJ whole genome shotgun (WGS) entry which is preliminary data.</text>
</comment>
<sequence>MGDFLSILFFIGSTITAITLILNRLSKLINTYLKLKNDIKKLKHPNGNSDASD</sequence>
<name>A0ABS4E776_9FIRM</name>
<dbReference type="EMBL" id="JAGGJX010000001">
    <property type="protein sequence ID" value="MBP1853796.1"/>
    <property type="molecule type" value="Genomic_DNA"/>
</dbReference>
<dbReference type="RefSeq" id="WP_161627540.1">
    <property type="nucleotide sequence ID" value="NZ_BAAACS010000017.1"/>
</dbReference>
<gene>
    <name evidence="2" type="ORF">J2Z43_000186</name>
</gene>
<keyword evidence="1" id="KW-0472">Membrane</keyword>
<protein>
    <submittedName>
        <fullName evidence="2">Uncharacterized protein</fullName>
    </submittedName>
</protein>
<evidence type="ECO:0000313" key="2">
    <source>
        <dbReference type="EMBL" id="MBP1853796.1"/>
    </source>
</evidence>
<evidence type="ECO:0000256" key="1">
    <source>
        <dbReference type="SAM" id="Phobius"/>
    </source>
</evidence>
<keyword evidence="1" id="KW-1133">Transmembrane helix</keyword>
<organism evidence="2 3">
    <name type="scientific">Metaclostridioides mangenotii</name>
    <dbReference type="NCBI Taxonomy" id="1540"/>
    <lineage>
        <taxon>Bacteria</taxon>
        <taxon>Bacillati</taxon>
        <taxon>Bacillota</taxon>
        <taxon>Clostridia</taxon>
        <taxon>Peptostreptococcales</taxon>
        <taxon>Peptostreptococcaceae</taxon>
        <taxon>Metaclostridioides</taxon>
    </lineage>
</organism>
<keyword evidence="3" id="KW-1185">Reference proteome</keyword>
<keyword evidence="1" id="KW-0812">Transmembrane</keyword>
<reference evidence="2 3" key="1">
    <citation type="submission" date="2021-03" db="EMBL/GenBank/DDBJ databases">
        <title>Genomic Encyclopedia of Type Strains, Phase IV (KMG-IV): sequencing the most valuable type-strain genomes for metagenomic binning, comparative biology and taxonomic classification.</title>
        <authorList>
            <person name="Goeker M."/>
        </authorList>
    </citation>
    <scope>NUCLEOTIDE SEQUENCE [LARGE SCALE GENOMIC DNA]</scope>
    <source>
        <strain evidence="2 3">DSM 1289</strain>
    </source>
</reference>
<dbReference type="Proteomes" id="UP000767291">
    <property type="component" value="Unassembled WGS sequence"/>
</dbReference>
<proteinExistence type="predicted"/>
<accession>A0ABS4E776</accession>
<feature type="transmembrane region" description="Helical" evidence="1">
    <location>
        <begin position="6"/>
        <end position="26"/>
    </location>
</feature>